<reference evidence="1" key="1">
    <citation type="submission" date="2023-03" db="EMBL/GenBank/DDBJ databases">
        <title>Massive genome expansion in bonnet fungi (Mycena s.s.) driven by repeated elements and novel gene families across ecological guilds.</title>
        <authorList>
            <consortium name="Lawrence Berkeley National Laboratory"/>
            <person name="Harder C.B."/>
            <person name="Miyauchi S."/>
            <person name="Viragh M."/>
            <person name="Kuo A."/>
            <person name="Thoen E."/>
            <person name="Andreopoulos B."/>
            <person name="Lu D."/>
            <person name="Skrede I."/>
            <person name="Drula E."/>
            <person name="Henrissat B."/>
            <person name="Morin E."/>
            <person name="Kohler A."/>
            <person name="Barry K."/>
            <person name="LaButti K."/>
            <person name="Morin E."/>
            <person name="Salamov A."/>
            <person name="Lipzen A."/>
            <person name="Mereny Z."/>
            <person name="Hegedus B."/>
            <person name="Baldrian P."/>
            <person name="Stursova M."/>
            <person name="Weitz H."/>
            <person name="Taylor A."/>
            <person name="Grigoriev I.V."/>
            <person name="Nagy L.G."/>
            <person name="Martin F."/>
            <person name="Kauserud H."/>
        </authorList>
    </citation>
    <scope>NUCLEOTIDE SEQUENCE</scope>
    <source>
        <strain evidence="1">CBHHK200</strain>
    </source>
</reference>
<dbReference type="EMBL" id="JARJCM010000459">
    <property type="protein sequence ID" value="KAJ7016832.1"/>
    <property type="molecule type" value="Genomic_DNA"/>
</dbReference>
<gene>
    <name evidence="1" type="ORF">C8F04DRAFT_1280534</name>
</gene>
<evidence type="ECO:0000313" key="2">
    <source>
        <dbReference type="Proteomes" id="UP001218188"/>
    </source>
</evidence>
<accession>A0AAD6RXI0</accession>
<name>A0AAD6RXI0_9AGAR</name>
<proteinExistence type="predicted"/>
<dbReference type="AlphaFoldDB" id="A0AAD6RXI0"/>
<dbReference type="Proteomes" id="UP001218188">
    <property type="component" value="Unassembled WGS sequence"/>
</dbReference>
<sequence length="204" mass="22054">MEYNGHGARHVALSVWVDSGPRKQWSRVRRDLYCSYRSARLFSKRRTPLRGFPIRLHQHHVHAQRNTLTNTDTFTPNGNSNAYTYPNTSYSFTATGSCDSPVHGAESDRASIVTIAAASTTAAADAPAFVPDALSTDAPLPALTPASVQHQDEPTVVHHSDGHELDPIAELTVLSSIPGLVPHLGPLYIGSVEPEPISGDADVR</sequence>
<evidence type="ECO:0000313" key="1">
    <source>
        <dbReference type="EMBL" id="KAJ7016832.1"/>
    </source>
</evidence>
<organism evidence="1 2">
    <name type="scientific">Mycena alexandri</name>
    <dbReference type="NCBI Taxonomy" id="1745969"/>
    <lineage>
        <taxon>Eukaryota</taxon>
        <taxon>Fungi</taxon>
        <taxon>Dikarya</taxon>
        <taxon>Basidiomycota</taxon>
        <taxon>Agaricomycotina</taxon>
        <taxon>Agaricomycetes</taxon>
        <taxon>Agaricomycetidae</taxon>
        <taxon>Agaricales</taxon>
        <taxon>Marasmiineae</taxon>
        <taxon>Mycenaceae</taxon>
        <taxon>Mycena</taxon>
    </lineage>
</organism>
<protein>
    <submittedName>
        <fullName evidence="1">Uncharacterized protein</fullName>
    </submittedName>
</protein>
<comment type="caution">
    <text evidence="1">The sequence shown here is derived from an EMBL/GenBank/DDBJ whole genome shotgun (WGS) entry which is preliminary data.</text>
</comment>
<keyword evidence="2" id="KW-1185">Reference proteome</keyword>